<evidence type="ECO:0000256" key="2">
    <source>
        <dbReference type="ARBA" id="ARBA00006824"/>
    </source>
</evidence>
<keyword evidence="3 6" id="KW-0812">Transmembrane</keyword>
<gene>
    <name evidence="8" type="ORF">DBRI00130_LOCUS21818</name>
</gene>
<dbReference type="GO" id="GO:0016020">
    <property type="term" value="C:membrane"/>
    <property type="evidence" value="ECO:0007669"/>
    <property type="project" value="UniProtKB-SubCell"/>
</dbReference>
<dbReference type="Pfam" id="PF04117">
    <property type="entry name" value="Mpv17_PMP22"/>
    <property type="match status" value="1"/>
</dbReference>
<evidence type="ECO:0000256" key="7">
    <source>
        <dbReference type="SAM" id="SignalP"/>
    </source>
</evidence>
<feature type="transmembrane region" description="Helical" evidence="6">
    <location>
        <begin position="226"/>
        <end position="245"/>
    </location>
</feature>
<keyword evidence="7" id="KW-0732">Signal</keyword>
<feature type="signal peptide" evidence="7">
    <location>
        <begin position="1"/>
        <end position="20"/>
    </location>
</feature>
<dbReference type="EMBL" id="HBNS01027740">
    <property type="protein sequence ID" value="CAE4620380.1"/>
    <property type="molecule type" value="Transcribed_RNA"/>
</dbReference>
<name>A0A6V2HNT1_9STRA</name>
<keyword evidence="4 6" id="KW-1133">Transmembrane helix</keyword>
<evidence type="ECO:0000313" key="8">
    <source>
        <dbReference type="EMBL" id="CAE4620380.1"/>
    </source>
</evidence>
<evidence type="ECO:0000256" key="1">
    <source>
        <dbReference type="ARBA" id="ARBA00004141"/>
    </source>
</evidence>
<protein>
    <recommendedName>
        <fullName evidence="9">Peroxisomal membrane protein MPV17</fullName>
    </recommendedName>
</protein>
<sequence length="256" mass="28021">MMSKIVLGVAAVLLATNGSGCNGFNSFVGNNNAKFASVKHANTRTRHVTSYNGKSTKLSMVDAGIVDSLTGAWASYNVALEESPLLVKSVTAGVILGAADFTGQAIERATSDEEKEVDLARAARFAFFGLVLQAPWNHFYYLQLDGALPPTEDPFTTTTGIKVVIDQFIQAPIFTVLIFAFLGVLEGKSFDAIKKQLDDDYTDTMLANWKLWVPATAVNIAFCPPVLRVLFLNCVFFFWSIFLSLKLNKDEEMIEP</sequence>
<dbReference type="AlphaFoldDB" id="A0A6V2HNT1"/>
<evidence type="ECO:0008006" key="9">
    <source>
        <dbReference type="Google" id="ProtNLM"/>
    </source>
</evidence>
<dbReference type="InterPro" id="IPR007248">
    <property type="entry name" value="Mpv17_PMP22"/>
</dbReference>
<feature type="chain" id="PRO_5030160900" description="Peroxisomal membrane protein MPV17" evidence="7">
    <location>
        <begin position="21"/>
        <end position="256"/>
    </location>
</feature>
<comment type="similarity">
    <text evidence="2 6">Belongs to the peroxisomal membrane protein PXMP2/4 family.</text>
</comment>
<reference evidence="8" key="1">
    <citation type="submission" date="2021-01" db="EMBL/GenBank/DDBJ databases">
        <authorList>
            <person name="Corre E."/>
            <person name="Pelletier E."/>
            <person name="Niang G."/>
            <person name="Scheremetjew M."/>
            <person name="Finn R."/>
            <person name="Kale V."/>
            <person name="Holt S."/>
            <person name="Cochrane G."/>
            <person name="Meng A."/>
            <person name="Brown T."/>
            <person name="Cohen L."/>
        </authorList>
    </citation>
    <scope>NUCLEOTIDE SEQUENCE</scope>
    <source>
        <strain evidence="8">GSO104</strain>
    </source>
</reference>
<evidence type="ECO:0000256" key="6">
    <source>
        <dbReference type="RuleBase" id="RU363053"/>
    </source>
</evidence>
<dbReference type="GO" id="GO:0005737">
    <property type="term" value="C:cytoplasm"/>
    <property type="evidence" value="ECO:0007669"/>
    <property type="project" value="TreeGrafter"/>
</dbReference>
<dbReference type="PANTHER" id="PTHR11266">
    <property type="entry name" value="PEROXISOMAL MEMBRANE PROTEIN 2, PXMP2 MPV17"/>
    <property type="match status" value="1"/>
</dbReference>
<evidence type="ECO:0000256" key="3">
    <source>
        <dbReference type="ARBA" id="ARBA00022692"/>
    </source>
</evidence>
<organism evidence="8">
    <name type="scientific">Ditylum brightwellii</name>
    <dbReference type="NCBI Taxonomy" id="49249"/>
    <lineage>
        <taxon>Eukaryota</taxon>
        <taxon>Sar</taxon>
        <taxon>Stramenopiles</taxon>
        <taxon>Ochrophyta</taxon>
        <taxon>Bacillariophyta</taxon>
        <taxon>Mediophyceae</taxon>
        <taxon>Lithodesmiophycidae</taxon>
        <taxon>Lithodesmiales</taxon>
        <taxon>Lithodesmiaceae</taxon>
        <taxon>Ditylum</taxon>
    </lineage>
</organism>
<comment type="caution">
    <text evidence="6">Lacks conserved residue(s) required for the propagation of feature annotation.</text>
</comment>
<proteinExistence type="inferred from homology"/>
<dbReference type="PANTHER" id="PTHR11266:SF80">
    <property type="entry name" value="PEROXISOMAL MEMBRANE PROTEIN 2"/>
    <property type="match status" value="1"/>
</dbReference>
<evidence type="ECO:0000256" key="5">
    <source>
        <dbReference type="ARBA" id="ARBA00023136"/>
    </source>
</evidence>
<evidence type="ECO:0000256" key="4">
    <source>
        <dbReference type="ARBA" id="ARBA00022989"/>
    </source>
</evidence>
<keyword evidence="5 6" id="KW-0472">Membrane</keyword>
<comment type="subcellular location">
    <subcellularLocation>
        <location evidence="1">Membrane</location>
        <topology evidence="1">Multi-pass membrane protein</topology>
    </subcellularLocation>
</comment>
<accession>A0A6V2HNT1</accession>